<comment type="caution">
    <text evidence="2">The sequence shown here is derived from an EMBL/GenBank/DDBJ whole genome shotgun (WGS) entry which is preliminary data.</text>
</comment>
<evidence type="ECO:0000256" key="1">
    <source>
        <dbReference type="SAM" id="MobiDB-lite"/>
    </source>
</evidence>
<dbReference type="Proteomes" id="UP001497497">
    <property type="component" value="Unassembled WGS sequence"/>
</dbReference>
<evidence type="ECO:0000313" key="3">
    <source>
        <dbReference type="Proteomes" id="UP001497497"/>
    </source>
</evidence>
<evidence type="ECO:0000313" key="2">
    <source>
        <dbReference type="EMBL" id="CAL1528081.1"/>
    </source>
</evidence>
<feature type="compositionally biased region" description="Polar residues" evidence="1">
    <location>
        <begin position="221"/>
        <end position="231"/>
    </location>
</feature>
<feature type="non-terminal residue" evidence="2">
    <location>
        <position position="231"/>
    </location>
</feature>
<accession>A0AAV2H7G2</accession>
<feature type="region of interest" description="Disordered" evidence="1">
    <location>
        <begin position="138"/>
        <end position="231"/>
    </location>
</feature>
<reference evidence="2 3" key="1">
    <citation type="submission" date="2024-04" db="EMBL/GenBank/DDBJ databases">
        <authorList>
            <consortium name="Genoscope - CEA"/>
            <person name="William W."/>
        </authorList>
    </citation>
    <scope>NUCLEOTIDE SEQUENCE [LARGE SCALE GENOMIC DNA]</scope>
</reference>
<feature type="region of interest" description="Disordered" evidence="1">
    <location>
        <begin position="1"/>
        <end position="59"/>
    </location>
</feature>
<dbReference type="EMBL" id="CAXITT010000027">
    <property type="protein sequence ID" value="CAL1528081.1"/>
    <property type="molecule type" value="Genomic_DNA"/>
</dbReference>
<proteinExistence type="predicted"/>
<feature type="compositionally biased region" description="Low complexity" evidence="1">
    <location>
        <begin position="19"/>
        <end position="37"/>
    </location>
</feature>
<gene>
    <name evidence="2" type="ORF">GSLYS_00002251001</name>
</gene>
<keyword evidence="3" id="KW-1185">Reference proteome</keyword>
<protein>
    <submittedName>
        <fullName evidence="2">Uncharacterized protein</fullName>
    </submittedName>
</protein>
<name>A0AAV2H7G2_LYMST</name>
<organism evidence="2 3">
    <name type="scientific">Lymnaea stagnalis</name>
    <name type="common">Great pond snail</name>
    <name type="synonym">Helix stagnalis</name>
    <dbReference type="NCBI Taxonomy" id="6523"/>
    <lineage>
        <taxon>Eukaryota</taxon>
        <taxon>Metazoa</taxon>
        <taxon>Spiralia</taxon>
        <taxon>Lophotrochozoa</taxon>
        <taxon>Mollusca</taxon>
        <taxon>Gastropoda</taxon>
        <taxon>Heterobranchia</taxon>
        <taxon>Euthyneura</taxon>
        <taxon>Panpulmonata</taxon>
        <taxon>Hygrophila</taxon>
        <taxon>Lymnaeoidea</taxon>
        <taxon>Lymnaeidae</taxon>
        <taxon>Lymnaea</taxon>
    </lineage>
</organism>
<sequence length="231" mass="25278">MDGAPVSQVSSHNIRSRSRSLSNSSKSNNLQDSSQNQMDTSTVSSTVDREDGMEDSVDSPNMRVIYPVVLYTPPSRAIAMSDRVSTNQIDIMEFLSREMDHPYMNNEMLVGSPNSPTPAEVVDDVVEDDYTDAEIRISRNPLIFNSPKGEDQRSGPQGARKDGGKRRKGGKGSDSNNQHNLPCCPYQLETLKATAPTGTIGESEPTQISSHAPNILEVKYHTQSNSSRTSS</sequence>
<dbReference type="AlphaFoldDB" id="A0AAV2H7G2"/>